<dbReference type="InterPro" id="IPR035908">
    <property type="entry name" value="F0_ATP_A_sf"/>
</dbReference>
<evidence type="ECO:0000313" key="16">
    <source>
        <dbReference type="Proteomes" id="UP000198744"/>
    </source>
</evidence>
<dbReference type="NCBIfam" id="TIGR01131">
    <property type="entry name" value="ATP_synt_6_or_A"/>
    <property type="match status" value="1"/>
</dbReference>
<keyword evidence="6 13" id="KW-0138">CF(0)</keyword>
<feature type="transmembrane region" description="Helical" evidence="13">
    <location>
        <begin position="70"/>
        <end position="94"/>
    </location>
</feature>
<feature type="transmembrane region" description="Helical" evidence="13">
    <location>
        <begin position="18"/>
        <end position="37"/>
    </location>
</feature>
<dbReference type="GO" id="GO:0005886">
    <property type="term" value="C:plasma membrane"/>
    <property type="evidence" value="ECO:0007669"/>
    <property type="project" value="UniProtKB-SubCell"/>
</dbReference>
<evidence type="ECO:0000256" key="2">
    <source>
        <dbReference type="ARBA" id="ARBA00006810"/>
    </source>
</evidence>
<name>A0A1H7Z4H1_9BACT</name>
<evidence type="ECO:0000256" key="3">
    <source>
        <dbReference type="ARBA" id="ARBA00022448"/>
    </source>
</evidence>
<keyword evidence="9 13" id="KW-1133">Transmembrane helix</keyword>
<comment type="subcellular location">
    <subcellularLocation>
        <location evidence="13 14">Cell membrane</location>
        <topology evidence="13 14">Multi-pass membrane protein</topology>
    </subcellularLocation>
    <subcellularLocation>
        <location evidence="1">Membrane</location>
        <topology evidence="1">Multi-pass membrane protein</topology>
    </subcellularLocation>
</comment>
<keyword evidence="3 13" id="KW-0813">Transport</keyword>
<comment type="function">
    <text evidence="13 14">Key component of the proton channel; it plays a direct role in the translocation of protons across the membrane.</text>
</comment>
<dbReference type="RefSeq" id="WP_093884069.1">
    <property type="nucleotide sequence ID" value="NZ_FOBS01000020.1"/>
</dbReference>
<gene>
    <name evidence="13" type="primary">atpB</name>
    <name evidence="15" type="ORF">SAMN04489760_12035</name>
</gene>
<dbReference type="Gene3D" id="1.20.120.220">
    <property type="entry name" value="ATP synthase, F0 complex, subunit A"/>
    <property type="match status" value="1"/>
</dbReference>
<dbReference type="AlphaFoldDB" id="A0A1H7Z4H1"/>
<accession>A0A1H7Z4H1</accession>
<dbReference type="EMBL" id="FOBS01000020">
    <property type="protein sequence ID" value="SEM53350.1"/>
    <property type="molecule type" value="Genomic_DNA"/>
</dbReference>
<evidence type="ECO:0000256" key="1">
    <source>
        <dbReference type="ARBA" id="ARBA00004141"/>
    </source>
</evidence>
<evidence type="ECO:0000256" key="14">
    <source>
        <dbReference type="RuleBase" id="RU000483"/>
    </source>
</evidence>
<keyword evidence="12 13" id="KW-0066">ATP synthesis</keyword>
<evidence type="ECO:0000256" key="11">
    <source>
        <dbReference type="ARBA" id="ARBA00023136"/>
    </source>
</evidence>
<evidence type="ECO:0000256" key="4">
    <source>
        <dbReference type="ARBA" id="ARBA00022475"/>
    </source>
</evidence>
<dbReference type="InterPro" id="IPR045082">
    <property type="entry name" value="ATP_syn_F0_a_bact/chloroplast"/>
</dbReference>
<evidence type="ECO:0000256" key="8">
    <source>
        <dbReference type="ARBA" id="ARBA00022781"/>
    </source>
</evidence>
<dbReference type="PROSITE" id="PS00449">
    <property type="entry name" value="ATPASE_A"/>
    <property type="match status" value="1"/>
</dbReference>
<keyword evidence="5" id="KW-0997">Cell inner membrane</keyword>
<keyword evidence="4 13" id="KW-1003">Cell membrane</keyword>
<keyword evidence="8 13" id="KW-0375">Hydrogen ion transport</keyword>
<dbReference type="InterPro" id="IPR000568">
    <property type="entry name" value="ATP_synth_F0_asu"/>
</dbReference>
<keyword evidence="16" id="KW-1185">Reference proteome</keyword>
<dbReference type="PANTHER" id="PTHR42823:SF3">
    <property type="entry name" value="ATP SYNTHASE SUBUNIT A, CHLOROPLASTIC"/>
    <property type="match status" value="1"/>
</dbReference>
<feature type="transmembrane region" description="Helical" evidence="13">
    <location>
        <begin position="166"/>
        <end position="184"/>
    </location>
</feature>
<organism evidence="15 16">
    <name type="scientific">Syntrophus gentianae</name>
    <dbReference type="NCBI Taxonomy" id="43775"/>
    <lineage>
        <taxon>Bacteria</taxon>
        <taxon>Pseudomonadati</taxon>
        <taxon>Thermodesulfobacteriota</taxon>
        <taxon>Syntrophia</taxon>
        <taxon>Syntrophales</taxon>
        <taxon>Syntrophaceae</taxon>
        <taxon>Syntrophus</taxon>
    </lineage>
</organism>
<reference evidence="15 16" key="1">
    <citation type="submission" date="2016-10" db="EMBL/GenBank/DDBJ databases">
        <authorList>
            <person name="de Groot N.N."/>
        </authorList>
    </citation>
    <scope>NUCLEOTIDE SEQUENCE [LARGE SCALE GENOMIC DNA]</scope>
    <source>
        <strain evidence="15 16">DSM 8423</strain>
    </source>
</reference>
<dbReference type="PRINTS" id="PR00123">
    <property type="entry name" value="ATPASEA"/>
</dbReference>
<comment type="similarity">
    <text evidence="2 13 14">Belongs to the ATPase A chain family.</text>
</comment>
<dbReference type="STRING" id="43775.SAMN04489760_12035"/>
<evidence type="ECO:0000313" key="15">
    <source>
        <dbReference type="EMBL" id="SEM53350.1"/>
    </source>
</evidence>
<feature type="transmembrane region" description="Helical" evidence="13">
    <location>
        <begin position="130"/>
        <end position="151"/>
    </location>
</feature>
<evidence type="ECO:0000256" key="5">
    <source>
        <dbReference type="ARBA" id="ARBA00022519"/>
    </source>
</evidence>
<evidence type="ECO:0000256" key="10">
    <source>
        <dbReference type="ARBA" id="ARBA00023065"/>
    </source>
</evidence>
<proteinExistence type="inferred from homology"/>
<evidence type="ECO:0000256" key="6">
    <source>
        <dbReference type="ARBA" id="ARBA00022547"/>
    </source>
</evidence>
<protein>
    <recommendedName>
        <fullName evidence="13 14">ATP synthase subunit a</fullName>
    </recommendedName>
    <alternativeName>
        <fullName evidence="13">ATP synthase F0 sector subunit a</fullName>
    </alternativeName>
    <alternativeName>
        <fullName evidence="13">F-ATPase subunit 6</fullName>
    </alternativeName>
</protein>
<dbReference type="Proteomes" id="UP000198744">
    <property type="component" value="Unassembled WGS sequence"/>
</dbReference>
<dbReference type="FunFam" id="1.20.120.220:FF:000006">
    <property type="entry name" value="ATP synthase subunit a"/>
    <property type="match status" value="1"/>
</dbReference>
<evidence type="ECO:0000256" key="9">
    <source>
        <dbReference type="ARBA" id="ARBA00022989"/>
    </source>
</evidence>
<dbReference type="GO" id="GO:0046933">
    <property type="term" value="F:proton-transporting ATP synthase activity, rotational mechanism"/>
    <property type="evidence" value="ECO:0007669"/>
    <property type="project" value="UniProtKB-UniRule"/>
</dbReference>
<dbReference type="CDD" id="cd00310">
    <property type="entry name" value="ATP-synt_Fo_a_6"/>
    <property type="match status" value="1"/>
</dbReference>
<keyword evidence="10 13" id="KW-0406">Ion transport</keyword>
<dbReference type="OrthoDB" id="9789241at2"/>
<keyword evidence="7 13" id="KW-0812">Transmembrane</keyword>
<dbReference type="SUPFAM" id="SSF81336">
    <property type="entry name" value="F1F0 ATP synthase subunit A"/>
    <property type="match status" value="1"/>
</dbReference>
<evidence type="ECO:0000256" key="12">
    <source>
        <dbReference type="ARBA" id="ARBA00023310"/>
    </source>
</evidence>
<evidence type="ECO:0000256" key="7">
    <source>
        <dbReference type="ARBA" id="ARBA00022692"/>
    </source>
</evidence>
<dbReference type="GO" id="GO:0045259">
    <property type="term" value="C:proton-transporting ATP synthase complex"/>
    <property type="evidence" value="ECO:0007669"/>
    <property type="project" value="UniProtKB-KW"/>
</dbReference>
<dbReference type="HAMAP" id="MF_01393">
    <property type="entry name" value="ATP_synth_a_bact"/>
    <property type="match status" value="1"/>
</dbReference>
<evidence type="ECO:0000256" key="13">
    <source>
        <dbReference type="HAMAP-Rule" id="MF_01393"/>
    </source>
</evidence>
<feature type="transmembrane region" description="Helical" evidence="13">
    <location>
        <begin position="191"/>
        <end position="211"/>
    </location>
</feature>
<dbReference type="InterPro" id="IPR023011">
    <property type="entry name" value="ATP_synth_F0_asu_AS"/>
</dbReference>
<feature type="transmembrane region" description="Helical" evidence="13">
    <location>
        <begin position="100"/>
        <end position="118"/>
    </location>
</feature>
<dbReference type="GO" id="GO:0042777">
    <property type="term" value="P:proton motive force-driven plasma membrane ATP synthesis"/>
    <property type="evidence" value="ECO:0007669"/>
    <property type="project" value="TreeGrafter"/>
</dbReference>
<keyword evidence="11 13" id="KW-0472">Membrane</keyword>
<dbReference type="Pfam" id="PF00119">
    <property type="entry name" value="ATP-synt_A"/>
    <property type="match status" value="1"/>
</dbReference>
<dbReference type="PANTHER" id="PTHR42823">
    <property type="entry name" value="ATP SYNTHASE SUBUNIT A, CHLOROPLASTIC"/>
    <property type="match status" value="1"/>
</dbReference>
<sequence length="217" mass="23674">MESLSFLHNPFVPDHVTYMWFVMALLIVSALIVRGALELYPGKFQNVMEVVIGGLNTLVMDTMGPHGKPFFPLIATIALFVLLSNLLGLVPGFGCPTANLNTNAAMAISVFVLTHVMGVKVHGAKYVKQFLGPVAWLAPLMLPIELVSHLVRPLSLSIRLFGNMEGGHIVIMVLLILAPFLVPVPILILKLLICFIQTLVFSLLSMMYIGGAMEEAH</sequence>